<sequence>MQAPDVHNIHDAKSNLSKLVDQAAKGEVVIIGKAGKPVAKLVSLTYGEGQRKPFIGSLKGRLSDEFDALDDEIAQLYLEEPSD</sequence>
<dbReference type="Pfam" id="PF02604">
    <property type="entry name" value="PhdYeFM_antitox"/>
    <property type="match status" value="1"/>
</dbReference>
<proteinExistence type="inferred from homology"/>
<dbReference type="AlphaFoldDB" id="A0A9X7MZH9"/>
<dbReference type="EMBL" id="CP043626">
    <property type="protein sequence ID" value="QEY70955.1"/>
    <property type="molecule type" value="Genomic_DNA"/>
</dbReference>
<dbReference type="SUPFAM" id="SSF143120">
    <property type="entry name" value="YefM-like"/>
    <property type="match status" value="1"/>
</dbReference>
<dbReference type="OrthoDB" id="9800503at2"/>
<evidence type="ECO:0000313" key="3">
    <source>
        <dbReference type="EMBL" id="QEY70955.1"/>
    </source>
</evidence>
<dbReference type="Proteomes" id="UP000326659">
    <property type="component" value="Chromosome"/>
</dbReference>
<dbReference type="KEGG" id="pden:F1C79_04465"/>
<organism evidence="3 4">
    <name type="scientific">Pseudomonas denitrificans</name>
    <dbReference type="NCBI Taxonomy" id="43306"/>
    <lineage>
        <taxon>Bacteria</taxon>
        <taxon>Pseudomonadati</taxon>
        <taxon>Pseudomonadota</taxon>
        <taxon>Gammaproteobacteria</taxon>
        <taxon>Pseudomonadales</taxon>
        <taxon>Pseudomonadaceae</taxon>
        <taxon>Halopseudomonas</taxon>
    </lineage>
</organism>
<dbReference type="NCBIfam" id="TIGR01552">
    <property type="entry name" value="phd_fam"/>
    <property type="match status" value="1"/>
</dbReference>
<evidence type="ECO:0000256" key="1">
    <source>
        <dbReference type="ARBA" id="ARBA00009981"/>
    </source>
</evidence>
<name>A0A9X7MZH9_PSEDE</name>
<accession>A0A9X7MZH9</accession>
<dbReference type="InterPro" id="IPR036165">
    <property type="entry name" value="YefM-like_sf"/>
</dbReference>
<keyword evidence="4" id="KW-1185">Reference proteome</keyword>
<comment type="function">
    <text evidence="2">Antitoxin component of a type II toxin-antitoxin (TA) system.</text>
</comment>
<comment type="similarity">
    <text evidence="1 2">Belongs to the phD/YefM antitoxin family.</text>
</comment>
<evidence type="ECO:0000313" key="4">
    <source>
        <dbReference type="Proteomes" id="UP000326659"/>
    </source>
</evidence>
<protein>
    <recommendedName>
        <fullName evidence="2">Antitoxin</fullName>
    </recommendedName>
</protein>
<dbReference type="Gene3D" id="3.40.1620.10">
    <property type="entry name" value="YefM-like domain"/>
    <property type="match status" value="1"/>
</dbReference>
<dbReference type="RefSeq" id="WP_081516574.1">
    <property type="nucleotide sequence ID" value="NZ_CP043626.1"/>
</dbReference>
<gene>
    <name evidence="3" type="ORF">F1C79_04465</name>
</gene>
<dbReference type="InterPro" id="IPR006442">
    <property type="entry name" value="Antitoxin_Phd/YefM"/>
</dbReference>
<reference evidence="3 4" key="1">
    <citation type="submission" date="2019-09" db="EMBL/GenBank/DDBJ databases">
        <title>Prosopis cineraria nodule microbiome.</title>
        <authorList>
            <person name="Chaluvadi S.R."/>
            <person name="Ali R."/>
            <person name="Wang X."/>
        </authorList>
    </citation>
    <scope>NUCLEOTIDE SEQUENCE [LARGE SCALE GENOMIC DNA]</scope>
    <source>
        <strain evidence="3 4">BG1</strain>
    </source>
</reference>
<evidence type="ECO:0000256" key="2">
    <source>
        <dbReference type="RuleBase" id="RU362080"/>
    </source>
</evidence>